<name>A0ABC8IYM3_ERUVS</name>
<dbReference type="EMBL" id="CAKOAT010064044">
    <property type="protein sequence ID" value="CAH8306330.1"/>
    <property type="molecule type" value="Genomic_DNA"/>
</dbReference>
<gene>
    <name evidence="1" type="ORF">ERUC_LOCUS4457</name>
</gene>
<evidence type="ECO:0000313" key="2">
    <source>
        <dbReference type="Proteomes" id="UP001642260"/>
    </source>
</evidence>
<keyword evidence="2" id="KW-1185">Reference proteome</keyword>
<evidence type="ECO:0000313" key="1">
    <source>
        <dbReference type="EMBL" id="CAH8306330.1"/>
    </source>
</evidence>
<sequence length="117" mass="13501">MDLMSFTKTVVDVLHEAERLWWSKLGATVLLFQASTVPLSFMLSYAEVHPCVMQRSLTDYKAVFFEIDFSTIVSGNYILWKPSPRETPDEVAARDAWCLELYKERAVYTVRDLNAQT</sequence>
<dbReference type="Proteomes" id="UP001642260">
    <property type="component" value="Unassembled WGS sequence"/>
</dbReference>
<organism evidence="1 2">
    <name type="scientific">Eruca vesicaria subsp. sativa</name>
    <name type="common">Garden rocket</name>
    <name type="synonym">Eruca sativa</name>
    <dbReference type="NCBI Taxonomy" id="29727"/>
    <lineage>
        <taxon>Eukaryota</taxon>
        <taxon>Viridiplantae</taxon>
        <taxon>Streptophyta</taxon>
        <taxon>Embryophyta</taxon>
        <taxon>Tracheophyta</taxon>
        <taxon>Spermatophyta</taxon>
        <taxon>Magnoliopsida</taxon>
        <taxon>eudicotyledons</taxon>
        <taxon>Gunneridae</taxon>
        <taxon>Pentapetalae</taxon>
        <taxon>rosids</taxon>
        <taxon>malvids</taxon>
        <taxon>Brassicales</taxon>
        <taxon>Brassicaceae</taxon>
        <taxon>Brassiceae</taxon>
        <taxon>Eruca</taxon>
    </lineage>
</organism>
<proteinExistence type="predicted"/>
<protein>
    <submittedName>
        <fullName evidence="1">Uncharacterized protein</fullName>
    </submittedName>
</protein>
<accession>A0ABC8IYM3</accession>
<dbReference type="AlphaFoldDB" id="A0ABC8IYM3"/>
<reference evidence="1 2" key="1">
    <citation type="submission" date="2022-03" db="EMBL/GenBank/DDBJ databases">
        <authorList>
            <person name="Macdonald S."/>
            <person name="Ahmed S."/>
            <person name="Newling K."/>
        </authorList>
    </citation>
    <scope>NUCLEOTIDE SEQUENCE [LARGE SCALE GENOMIC DNA]</scope>
</reference>
<comment type="caution">
    <text evidence="1">The sequence shown here is derived from an EMBL/GenBank/DDBJ whole genome shotgun (WGS) entry which is preliminary data.</text>
</comment>